<keyword evidence="2" id="KW-1185">Reference proteome</keyword>
<accession>A0ABD3PBB6</accession>
<proteinExistence type="predicted"/>
<protein>
    <submittedName>
        <fullName evidence="1">Uncharacterized protein</fullName>
    </submittedName>
</protein>
<evidence type="ECO:0000313" key="2">
    <source>
        <dbReference type="Proteomes" id="UP001516023"/>
    </source>
</evidence>
<evidence type="ECO:0000313" key="1">
    <source>
        <dbReference type="EMBL" id="KAL3785074.1"/>
    </source>
</evidence>
<gene>
    <name evidence="1" type="ORF">HJC23_001452</name>
</gene>
<comment type="caution">
    <text evidence="1">The sequence shown here is derived from an EMBL/GenBank/DDBJ whole genome shotgun (WGS) entry which is preliminary data.</text>
</comment>
<dbReference type="Proteomes" id="UP001516023">
    <property type="component" value="Unassembled WGS sequence"/>
</dbReference>
<name>A0ABD3PBB6_9STRA</name>
<dbReference type="EMBL" id="JABMIG020000222">
    <property type="protein sequence ID" value="KAL3785074.1"/>
    <property type="molecule type" value="Genomic_DNA"/>
</dbReference>
<dbReference type="AlphaFoldDB" id="A0ABD3PBB6"/>
<reference evidence="1 2" key="1">
    <citation type="journal article" date="2020" name="G3 (Bethesda)">
        <title>Improved Reference Genome for Cyclotella cryptica CCMP332, a Model for Cell Wall Morphogenesis, Salinity Adaptation, and Lipid Production in Diatoms (Bacillariophyta).</title>
        <authorList>
            <person name="Roberts W.R."/>
            <person name="Downey K.M."/>
            <person name="Ruck E.C."/>
            <person name="Traller J.C."/>
            <person name="Alverson A.J."/>
        </authorList>
    </citation>
    <scope>NUCLEOTIDE SEQUENCE [LARGE SCALE GENOMIC DNA]</scope>
    <source>
        <strain evidence="1 2">CCMP332</strain>
    </source>
</reference>
<sequence>MEGSLSAKRIAVVTAVVVSVTLNIIAANSLKPATNAPLSVQDATDQILHPNIETNKNSRIAADVNTILHIPSEAKIIVHFGQNRSCSHPQLIGRLSGLFLSKVKWEDRNVVNTNGEYIVVGHYNVPSPGQYFIEIIVTMCTQLDVDVDPTNICMVDPVHHRLTQENATIDADIERAIRDDKSEIGFWFHNMKNRNSTPL</sequence>
<organism evidence="1 2">
    <name type="scientific">Cyclotella cryptica</name>
    <dbReference type="NCBI Taxonomy" id="29204"/>
    <lineage>
        <taxon>Eukaryota</taxon>
        <taxon>Sar</taxon>
        <taxon>Stramenopiles</taxon>
        <taxon>Ochrophyta</taxon>
        <taxon>Bacillariophyta</taxon>
        <taxon>Coscinodiscophyceae</taxon>
        <taxon>Thalassiosirophycidae</taxon>
        <taxon>Stephanodiscales</taxon>
        <taxon>Stephanodiscaceae</taxon>
        <taxon>Cyclotella</taxon>
    </lineage>
</organism>